<organism evidence="2 3">
    <name type="scientific">Colwellia maritima</name>
    <dbReference type="NCBI Taxonomy" id="2912588"/>
    <lineage>
        <taxon>Bacteria</taxon>
        <taxon>Pseudomonadati</taxon>
        <taxon>Pseudomonadota</taxon>
        <taxon>Gammaproteobacteria</taxon>
        <taxon>Alteromonadales</taxon>
        <taxon>Colwelliaceae</taxon>
        <taxon>Colwellia</taxon>
    </lineage>
</organism>
<accession>A0ABS9WXP0</accession>
<sequence length="323" mass="35398">MNRLSINGVTFIGSELVRPECVLATKAGNLYVSDFRGGVTKISSDGHTQFMGGEDVEGLGKLKPNGICMLADGSFLVAHLGDNSGGIYRVYRDNKIEPFLTEVEERALPPTNFIMLDHQERLWITVSTRKSPRSKGYNRDVADGFIALVDADGARIVADNIGYTNEVYVTPDGKMLYANATFARQTLAFDIDEQNNLCNRRIVAQYEKGIYPDGLTMDENGDLWITSIVSNSILKVNPKTSQVDLVVQDVEESHVDWVEDAFIRGEMNSSHLGTAKSRVFKNISSLAFGGLNRRTLYLGCLSGESVAVLNGTVAGVAPKTLEF</sequence>
<reference evidence="2" key="1">
    <citation type="submission" date="2022-01" db="EMBL/GenBank/DDBJ databases">
        <title>Colwellia maritima, isolated from seawater.</title>
        <authorList>
            <person name="Kristyanto S."/>
            <person name="Jung J."/>
            <person name="Jeon C.O."/>
        </authorList>
    </citation>
    <scope>NUCLEOTIDE SEQUENCE</scope>
    <source>
        <strain evidence="2">MSW7</strain>
    </source>
</reference>
<dbReference type="EMBL" id="JAKKSL010000001">
    <property type="protein sequence ID" value="MCI2282757.1"/>
    <property type="molecule type" value="Genomic_DNA"/>
</dbReference>
<dbReference type="PANTHER" id="PTHR47572:SF5">
    <property type="entry name" value="BLR2277 PROTEIN"/>
    <property type="match status" value="1"/>
</dbReference>
<dbReference type="InterPro" id="IPR051262">
    <property type="entry name" value="SMP-30/CGR1_Lactonase"/>
</dbReference>
<dbReference type="PANTHER" id="PTHR47572">
    <property type="entry name" value="LIPOPROTEIN-RELATED"/>
    <property type="match status" value="1"/>
</dbReference>
<gene>
    <name evidence="2" type="ORF">L3081_04235</name>
</gene>
<evidence type="ECO:0000313" key="3">
    <source>
        <dbReference type="Proteomes" id="UP001139646"/>
    </source>
</evidence>
<proteinExistence type="predicted"/>
<dbReference type="RefSeq" id="WP_242283718.1">
    <property type="nucleotide sequence ID" value="NZ_JAKKSL010000001.1"/>
</dbReference>
<dbReference type="InterPro" id="IPR013658">
    <property type="entry name" value="SGL"/>
</dbReference>
<keyword evidence="3" id="KW-1185">Reference proteome</keyword>
<dbReference type="InterPro" id="IPR011042">
    <property type="entry name" value="6-blade_b-propeller_TolB-like"/>
</dbReference>
<dbReference type="SUPFAM" id="SSF63829">
    <property type="entry name" value="Calcium-dependent phosphotriesterase"/>
    <property type="match status" value="1"/>
</dbReference>
<name>A0ABS9WXP0_9GAMM</name>
<protein>
    <submittedName>
        <fullName evidence="2">SMP-30/gluconolactonase/LRE family protein</fullName>
    </submittedName>
</protein>
<feature type="domain" description="SMP-30/Gluconolactonase/LRE-like region" evidence="1">
    <location>
        <begin position="20"/>
        <end position="244"/>
    </location>
</feature>
<dbReference type="Proteomes" id="UP001139646">
    <property type="component" value="Unassembled WGS sequence"/>
</dbReference>
<evidence type="ECO:0000259" key="1">
    <source>
        <dbReference type="Pfam" id="PF08450"/>
    </source>
</evidence>
<dbReference type="Gene3D" id="2.120.10.30">
    <property type="entry name" value="TolB, C-terminal domain"/>
    <property type="match status" value="1"/>
</dbReference>
<dbReference type="Pfam" id="PF08450">
    <property type="entry name" value="SGL"/>
    <property type="match status" value="1"/>
</dbReference>
<evidence type="ECO:0000313" key="2">
    <source>
        <dbReference type="EMBL" id="MCI2282757.1"/>
    </source>
</evidence>
<comment type="caution">
    <text evidence="2">The sequence shown here is derived from an EMBL/GenBank/DDBJ whole genome shotgun (WGS) entry which is preliminary data.</text>
</comment>